<evidence type="ECO:0000313" key="2">
    <source>
        <dbReference type="Proteomes" id="UP000324800"/>
    </source>
</evidence>
<dbReference type="AlphaFoldDB" id="A0A5J4TZI8"/>
<comment type="caution">
    <text evidence="1">The sequence shown here is derived from an EMBL/GenBank/DDBJ whole genome shotgun (WGS) entry which is preliminary data.</text>
</comment>
<name>A0A5J4TZI8_9EUKA</name>
<organism evidence="1 2">
    <name type="scientific">Streblomastix strix</name>
    <dbReference type="NCBI Taxonomy" id="222440"/>
    <lineage>
        <taxon>Eukaryota</taxon>
        <taxon>Metamonada</taxon>
        <taxon>Preaxostyla</taxon>
        <taxon>Oxymonadida</taxon>
        <taxon>Streblomastigidae</taxon>
        <taxon>Streblomastix</taxon>
    </lineage>
</organism>
<sequence>MSSGVFNNCPKVIVYIPGGTNYYNESGYDYSNNVTAGRPIVDFVPQTESTKLDVDYVSGLRGLEYSGDTGTFPRLYYVRNSSNNAYLVGFNRGGISDTSNGATAAGAPALTGNTYAMIIPKLLSDRPVVAIFI</sequence>
<accession>A0A5J4TZI8</accession>
<dbReference type="Proteomes" id="UP000324800">
    <property type="component" value="Unassembled WGS sequence"/>
</dbReference>
<reference evidence="1 2" key="1">
    <citation type="submission" date="2019-03" db="EMBL/GenBank/DDBJ databases">
        <title>Single cell metagenomics reveals metabolic interactions within the superorganism composed of flagellate Streblomastix strix and complex community of Bacteroidetes bacteria on its surface.</title>
        <authorList>
            <person name="Treitli S.C."/>
            <person name="Kolisko M."/>
            <person name="Husnik F."/>
            <person name="Keeling P."/>
            <person name="Hampl V."/>
        </authorList>
    </citation>
    <scope>NUCLEOTIDE SEQUENCE [LARGE SCALE GENOMIC DNA]</scope>
    <source>
        <strain evidence="1">ST1C</strain>
    </source>
</reference>
<dbReference type="EMBL" id="SNRW01022685">
    <property type="protein sequence ID" value="KAA6363614.1"/>
    <property type="molecule type" value="Genomic_DNA"/>
</dbReference>
<protein>
    <submittedName>
        <fullName evidence="1">Uncharacterized protein</fullName>
    </submittedName>
</protein>
<proteinExistence type="predicted"/>
<evidence type="ECO:0000313" key="1">
    <source>
        <dbReference type="EMBL" id="KAA6363614.1"/>
    </source>
</evidence>
<gene>
    <name evidence="1" type="ORF">EZS28_040860</name>
</gene>